<dbReference type="EMBL" id="CP020919">
    <property type="protein sequence ID" value="AWG23893.1"/>
    <property type="molecule type" value="Genomic_DNA"/>
</dbReference>
<name>A0A2S1LJF1_9FLAO</name>
<organism evidence="1 2">
    <name type="scientific">Flavobacterium kingsejongi</name>
    <dbReference type="NCBI Taxonomy" id="1678728"/>
    <lineage>
        <taxon>Bacteria</taxon>
        <taxon>Pseudomonadati</taxon>
        <taxon>Bacteroidota</taxon>
        <taxon>Flavobacteriia</taxon>
        <taxon>Flavobacteriales</taxon>
        <taxon>Flavobacteriaceae</taxon>
        <taxon>Flavobacterium</taxon>
    </lineage>
</organism>
<gene>
    <name evidence="1" type="ORF">FK004_00965</name>
</gene>
<dbReference type="OrthoDB" id="798594at2"/>
<accession>A0A2S1LJF1</accession>
<dbReference type="AlphaFoldDB" id="A0A2S1LJF1"/>
<reference evidence="1 2" key="1">
    <citation type="submission" date="2017-04" db="EMBL/GenBank/DDBJ databases">
        <title>Complete genome sequence of Flavobacterium kingsejong AJ004.</title>
        <authorList>
            <person name="Lee P.C."/>
        </authorList>
    </citation>
    <scope>NUCLEOTIDE SEQUENCE [LARGE SCALE GENOMIC DNA]</scope>
    <source>
        <strain evidence="1 2">AJ004</strain>
    </source>
</reference>
<evidence type="ECO:0008006" key="3">
    <source>
        <dbReference type="Google" id="ProtNLM"/>
    </source>
</evidence>
<proteinExistence type="predicted"/>
<dbReference type="Proteomes" id="UP000244677">
    <property type="component" value="Chromosome"/>
</dbReference>
<evidence type="ECO:0000313" key="1">
    <source>
        <dbReference type="EMBL" id="AWG23893.1"/>
    </source>
</evidence>
<sequence>MKVTDLNGCQIEVTDLEQAIQITVEYKEYRHKDKGFSEFDKRQKVYWVDMYEKLKVIKEQLLTTKILQQ</sequence>
<protein>
    <recommendedName>
        <fullName evidence="3">3-isopropylmalate dehydratase</fullName>
    </recommendedName>
</protein>
<keyword evidence="2" id="KW-1185">Reference proteome</keyword>
<evidence type="ECO:0000313" key="2">
    <source>
        <dbReference type="Proteomes" id="UP000244677"/>
    </source>
</evidence>
<dbReference type="KEGG" id="fki:FK004_00965"/>
<dbReference type="RefSeq" id="WP_108735560.1">
    <property type="nucleotide sequence ID" value="NZ_CP020919.1"/>
</dbReference>